<comment type="caution">
    <text evidence="1">The sequence shown here is derived from an EMBL/GenBank/DDBJ whole genome shotgun (WGS) entry which is preliminary data.</text>
</comment>
<sequence>MSASKKPVKIYQGSVKSLSKTLEDGMIYPRKTSSLDLKHWSNFFGSTRYRQVLFARKLQSVVPPVYSYPKALMITSSIYQYLNHGIYRGK</sequence>
<gene>
    <name evidence="1" type="ORF">PoB_006366400</name>
</gene>
<evidence type="ECO:0000313" key="1">
    <source>
        <dbReference type="EMBL" id="GFO37159.1"/>
    </source>
</evidence>
<dbReference type="Proteomes" id="UP000735302">
    <property type="component" value="Unassembled WGS sequence"/>
</dbReference>
<reference evidence="1 2" key="1">
    <citation type="journal article" date="2021" name="Elife">
        <title>Chloroplast acquisition without the gene transfer in kleptoplastic sea slugs, Plakobranchus ocellatus.</title>
        <authorList>
            <person name="Maeda T."/>
            <person name="Takahashi S."/>
            <person name="Yoshida T."/>
            <person name="Shimamura S."/>
            <person name="Takaki Y."/>
            <person name="Nagai Y."/>
            <person name="Toyoda A."/>
            <person name="Suzuki Y."/>
            <person name="Arimoto A."/>
            <person name="Ishii H."/>
            <person name="Satoh N."/>
            <person name="Nishiyama T."/>
            <person name="Hasebe M."/>
            <person name="Maruyama T."/>
            <person name="Minagawa J."/>
            <person name="Obokata J."/>
            <person name="Shigenobu S."/>
        </authorList>
    </citation>
    <scope>NUCLEOTIDE SEQUENCE [LARGE SCALE GENOMIC DNA]</scope>
</reference>
<protein>
    <submittedName>
        <fullName evidence="1">Uncharacterized protein</fullName>
    </submittedName>
</protein>
<dbReference type="EMBL" id="BLXT01007177">
    <property type="protein sequence ID" value="GFO37159.1"/>
    <property type="molecule type" value="Genomic_DNA"/>
</dbReference>
<organism evidence="1 2">
    <name type="scientific">Plakobranchus ocellatus</name>
    <dbReference type="NCBI Taxonomy" id="259542"/>
    <lineage>
        <taxon>Eukaryota</taxon>
        <taxon>Metazoa</taxon>
        <taxon>Spiralia</taxon>
        <taxon>Lophotrochozoa</taxon>
        <taxon>Mollusca</taxon>
        <taxon>Gastropoda</taxon>
        <taxon>Heterobranchia</taxon>
        <taxon>Euthyneura</taxon>
        <taxon>Panpulmonata</taxon>
        <taxon>Sacoglossa</taxon>
        <taxon>Placobranchoidea</taxon>
        <taxon>Plakobranchidae</taxon>
        <taxon>Plakobranchus</taxon>
    </lineage>
</organism>
<name>A0AAV4CZA5_9GAST</name>
<accession>A0AAV4CZA5</accession>
<proteinExistence type="predicted"/>
<keyword evidence="2" id="KW-1185">Reference proteome</keyword>
<dbReference type="AlphaFoldDB" id="A0AAV4CZA5"/>
<evidence type="ECO:0000313" key="2">
    <source>
        <dbReference type="Proteomes" id="UP000735302"/>
    </source>
</evidence>